<comment type="caution">
    <text evidence="2">The sequence shown here is derived from an EMBL/GenBank/DDBJ whole genome shotgun (WGS) entry which is preliminary data.</text>
</comment>
<feature type="domain" description="HTH iclR-type" evidence="1">
    <location>
        <begin position="287"/>
        <end position="329"/>
    </location>
</feature>
<dbReference type="Gene3D" id="3.30.565.60">
    <property type="match status" value="1"/>
</dbReference>
<evidence type="ECO:0000313" key="2">
    <source>
        <dbReference type="EMBL" id="PWF26219.1"/>
    </source>
</evidence>
<dbReference type="Gene3D" id="1.10.10.10">
    <property type="entry name" value="Winged helix-like DNA-binding domain superfamily/Winged helix DNA-binding domain"/>
    <property type="match status" value="1"/>
</dbReference>
<dbReference type="SUPFAM" id="SSF46785">
    <property type="entry name" value="Winged helix' DNA-binding domain"/>
    <property type="match status" value="1"/>
</dbReference>
<protein>
    <submittedName>
        <fullName evidence="2">Transcriptional regulator</fullName>
    </submittedName>
</protein>
<dbReference type="OrthoDB" id="9805115at2"/>
<dbReference type="PANTHER" id="PTHR30595">
    <property type="entry name" value="GLPR-RELATED TRANSCRIPTIONAL REPRESSOR"/>
    <property type="match status" value="1"/>
</dbReference>
<evidence type="ECO:0000313" key="3">
    <source>
        <dbReference type="Proteomes" id="UP000245283"/>
    </source>
</evidence>
<dbReference type="GO" id="GO:0006355">
    <property type="term" value="P:regulation of DNA-templated transcription"/>
    <property type="evidence" value="ECO:0007669"/>
    <property type="project" value="InterPro"/>
</dbReference>
<dbReference type="Pfam" id="PF09339">
    <property type="entry name" value="HTH_IclR"/>
    <property type="match status" value="1"/>
</dbReference>
<reference evidence="3" key="1">
    <citation type="submission" date="2018-05" db="EMBL/GenBank/DDBJ databases">
        <authorList>
            <person name="Li Y."/>
        </authorList>
    </citation>
    <scope>NUCLEOTIDE SEQUENCE [LARGE SCALE GENOMIC DNA]</scope>
    <source>
        <strain evidence="3">sk1b4</strain>
    </source>
</reference>
<dbReference type="PANTHER" id="PTHR30595:SF6">
    <property type="entry name" value="SCHLAFEN ALBA-2 DOMAIN-CONTAINING PROTEIN"/>
    <property type="match status" value="1"/>
</dbReference>
<organism evidence="2 3">
    <name type="scientific">Ancrocorticia populi</name>
    <dbReference type="NCBI Taxonomy" id="2175228"/>
    <lineage>
        <taxon>Bacteria</taxon>
        <taxon>Bacillati</taxon>
        <taxon>Actinomycetota</taxon>
        <taxon>Actinomycetes</taxon>
        <taxon>Actinomycetales</taxon>
        <taxon>Actinomycetaceae</taxon>
        <taxon>Ancrocorticia</taxon>
    </lineage>
</organism>
<accession>A0A2V1K6H8</accession>
<dbReference type="Proteomes" id="UP000245283">
    <property type="component" value="Unassembled WGS sequence"/>
</dbReference>
<dbReference type="InterPro" id="IPR038475">
    <property type="entry name" value="RecG_C_sf"/>
</dbReference>
<keyword evidence="3" id="KW-1185">Reference proteome</keyword>
<dbReference type="InterPro" id="IPR011991">
    <property type="entry name" value="ArsR-like_HTH"/>
</dbReference>
<proteinExistence type="predicted"/>
<dbReference type="EMBL" id="QETB01000004">
    <property type="protein sequence ID" value="PWF26219.1"/>
    <property type="molecule type" value="Genomic_DNA"/>
</dbReference>
<dbReference type="GO" id="GO:0003677">
    <property type="term" value="F:DNA binding"/>
    <property type="evidence" value="ECO:0007669"/>
    <property type="project" value="InterPro"/>
</dbReference>
<dbReference type="AlphaFoldDB" id="A0A2V1K6H8"/>
<dbReference type="InterPro" id="IPR005471">
    <property type="entry name" value="Tscrpt_reg_IclR_N"/>
</dbReference>
<evidence type="ECO:0000259" key="1">
    <source>
        <dbReference type="Pfam" id="PF09339"/>
    </source>
</evidence>
<dbReference type="InterPro" id="IPR036390">
    <property type="entry name" value="WH_DNA-bd_sf"/>
</dbReference>
<sequence length="347" mass="39046">MRTSCHDQGDESRRLSYTQRREFEFDRGGVPFDGTLVQPPVEDLDSRQTEKYRNLIGAASVQKMLEARDLVSRADKLTVAAWMLFAERPQSLFPSAHVRVLQYSGSERGVGARMNLLEGRDIRCEGSIPEQIEKASHTIAQWMPRVEALAPDGKFRSRPIIPHDAWLEGLVNAVLHRSYSMAGDHIRVEIFANRVEIESPGRFPGLVDPNNPLKISRYARNPRIVRVCSDLGISRELGEGIRRIFEEMRAKGLTDPVYQQSSGSVRLVLSSANALPQEVLNKLPKQAVGVLDAMRLENRPLGTGEIVSLTGLTRPTVLRHLRRLQDTGIIIWEGQSQSDPRASWRLL</sequence>
<gene>
    <name evidence="2" type="ORF">DD236_09145</name>
</gene>
<name>A0A2V1K6H8_9ACTO</name>
<dbReference type="InterPro" id="IPR036388">
    <property type="entry name" value="WH-like_DNA-bd_sf"/>
</dbReference>
<dbReference type="CDD" id="cd00090">
    <property type="entry name" value="HTH_ARSR"/>
    <property type="match status" value="1"/>
</dbReference>
<dbReference type="Pfam" id="PF13749">
    <property type="entry name" value="HATPase_c_4"/>
    <property type="match status" value="1"/>
</dbReference>